<evidence type="ECO:0000313" key="2">
    <source>
        <dbReference type="EMBL" id="MST74941.1"/>
    </source>
</evidence>
<dbReference type="RefSeq" id="WP_154429905.1">
    <property type="nucleotide sequence ID" value="NZ_VUNI01000011.1"/>
</dbReference>
<dbReference type="SUPFAM" id="SSF56601">
    <property type="entry name" value="beta-lactamase/transpeptidase-like"/>
    <property type="match status" value="1"/>
</dbReference>
<evidence type="ECO:0000313" key="3">
    <source>
        <dbReference type="Proteomes" id="UP000474024"/>
    </source>
</evidence>
<dbReference type="InterPro" id="IPR001466">
    <property type="entry name" value="Beta-lactam-related"/>
</dbReference>
<comment type="caution">
    <text evidence="2">The sequence shown here is derived from an EMBL/GenBank/DDBJ whole genome shotgun (WGS) entry which is preliminary data.</text>
</comment>
<dbReference type="EMBL" id="VUNI01000011">
    <property type="protein sequence ID" value="MST74941.1"/>
    <property type="molecule type" value="Genomic_DNA"/>
</dbReference>
<proteinExistence type="predicted"/>
<keyword evidence="3" id="KW-1185">Reference proteome</keyword>
<reference evidence="2 3" key="1">
    <citation type="submission" date="2019-08" db="EMBL/GenBank/DDBJ databases">
        <title>In-depth cultivation of the pig gut microbiome towards novel bacterial diversity and tailored functional studies.</title>
        <authorList>
            <person name="Wylensek D."/>
            <person name="Hitch T.C.A."/>
            <person name="Clavel T."/>
        </authorList>
    </citation>
    <scope>NUCLEOTIDE SEQUENCE [LARGE SCALE GENOMIC DNA]</scope>
    <source>
        <strain evidence="2 3">MUC/MUC-530-WT-4D</strain>
    </source>
</reference>
<dbReference type="PANTHER" id="PTHR43283:SF3">
    <property type="entry name" value="BETA-LACTAMASE FAMILY PROTEIN (AFU_ORTHOLOGUE AFUA_5G07500)"/>
    <property type="match status" value="1"/>
</dbReference>
<dbReference type="InterPro" id="IPR050789">
    <property type="entry name" value="Diverse_Enzym_Activities"/>
</dbReference>
<dbReference type="Pfam" id="PF00144">
    <property type="entry name" value="Beta-lactamase"/>
    <property type="match status" value="1"/>
</dbReference>
<organism evidence="2 3">
    <name type="scientific">Roseburia porci</name>
    <dbReference type="NCBI Taxonomy" id="2605790"/>
    <lineage>
        <taxon>Bacteria</taxon>
        <taxon>Bacillati</taxon>
        <taxon>Bacillota</taxon>
        <taxon>Clostridia</taxon>
        <taxon>Lachnospirales</taxon>
        <taxon>Lachnospiraceae</taxon>
        <taxon>Roseburia</taxon>
    </lineage>
</organism>
<dbReference type="InterPro" id="IPR012338">
    <property type="entry name" value="Beta-lactam/transpept-like"/>
</dbReference>
<accession>A0A6L5YTA5</accession>
<protein>
    <submittedName>
        <fullName evidence="2">Beta-lactamase family protein</fullName>
    </submittedName>
</protein>
<dbReference type="PANTHER" id="PTHR43283">
    <property type="entry name" value="BETA-LACTAMASE-RELATED"/>
    <property type="match status" value="1"/>
</dbReference>
<feature type="domain" description="Beta-lactamase-related" evidence="1">
    <location>
        <begin position="11"/>
        <end position="378"/>
    </location>
</feature>
<evidence type="ECO:0000259" key="1">
    <source>
        <dbReference type="Pfam" id="PF00144"/>
    </source>
</evidence>
<gene>
    <name evidence="2" type="ORF">FYJ75_07840</name>
</gene>
<dbReference type="AlphaFoldDB" id="A0A6L5YTA5"/>
<dbReference type="Proteomes" id="UP000474024">
    <property type="component" value="Unassembled WGS sequence"/>
</dbReference>
<sequence length="395" mass="44337">MYKKLGNLLKDAMKKAIDEQEVMGVNFLVRRGNDEIVYCEEGFSDREAGRKLNRDTIFRMYSMTKPVTSAAAMILLERGMLELYQPVADILPAFAKQKVCRDGQLMTPERPMFINDLLSMTSGLVYPDEQTIAGLAVGQVYAEAEKRLDSENPMSTLEFADRLAACPLAYTPGSSWQYGTSADVLGAVIEVVSGKKFSQFLEEEIFQPLGMNDTAFWVPEEKQERLATAYETVGQGQDKKMIRYEGNNLAIRNDMKKASAYEAGGAGLASTLDDYMKFARMLQNGGCGNGEQILHTKTVQFMTSQSLLPHQQMMMDQWIGLDGFTYGNLMRRCVIPERHRNLCASGEYGWDGWLGMYFANFPNEDLTVLMGTQKKDSGTFSLTRKLRNITLGELL</sequence>
<name>A0A6L5YTA5_9FIRM</name>
<dbReference type="Gene3D" id="3.40.710.10">
    <property type="entry name" value="DD-peptidase/beta-lactamase superfamily"/>
    <property type="match status" value="1"/>
</dbReference>